<protein>
    <submittedName>
        <fullName evidence="2">Uncharacterized protein</fullName>
    </submittedName>
</protein>
<dbReference type="SUPFAM" id="SSF56935">
    <property type="entry name" value="Porins"/>
    <property type="match status" value="1"/>
</dbReference>
<reference evidence="2 3" key="1">
    <citation type="submission" date="2017-01" db="EMBL/GenBank/DDBJ databases">
        <title>The cable genome- insights into the physiology and evolution of filamentous bacteria capable of sulfide oxidation via long distance electron transfer.</title>
        <authorList>
            <person name="Schreiber L."/>
            <person name="Bjerg J.T."/>
            <person name="Boggild A."/>
            <person name="Van De Vossenberg J."/>
            <person name="Meysman F."/>
            <person name="Nielsen L.P."/>
            <person name="Schramm A."/>
            <person name="Kjeldsen K.U."/>
        </authorList>
    </citation>
    <scope>NUCLEOTIDE SEQUENCE [LARGE SCALE GENOMIC DNA]</scope>
    <source>
        <strain evidence="2">MCF</strain>
    </source>
</reference>
<sequence>MTGGLVFSYDYDKTNNERNNTEDGTPEDSASEDEQFLEHFSVAPLFIIETTSYLDSLTLSFNPSFVYDQVSDQHDIDYNVKMSAYRLFTRKFRVELSNSFIYSDDPELFEDEDLLDPNQHRRRYKVNNFSCNATYNYGLERFIATGYSYEILRNEETGMGGYEDYDRHKPTLTLQHRFNPSWSMNIMWGYTKELLDPIAPAVTEEIEGESKNANFVSVDDDFNISNDSTEYRFTLEHQFNPFWNMNVMWGYTRELFGPLAPAVIEDIGDESKDTDSISVDDTSDDVIVQTSSQDFDSQDRNSENYSQSEQLLNDFSRYQLSPKINHILSRRTTFWLSQDYILIDYDSFLLADSYLYDIALGAEHKYSRRLSFKLDGGPSCQQTDGFDPQWGYNTHLGFNYDLDRNFTLAASIIKGYDEESLSSDKTTSDRSQGFTAFWELEMSLVRKFDTDLTGTAFFSYRDESQEKPLDSIASMLDTSIDREALREESLLNRTIYEGGCSLGYKFLRWYSADLRYTYSKQESELLDERYDEHRIYLTFSIQKELLRW</sequence>
<keyword evidence="3" id="KW-1185">Reference proteome</keyword>
<accession>A0A3S3UAZ7</accession>
<evidence type="ECO:0000313" key="3">
    <source>
        <dbReference type="Proteomes" id="UP000287853"/>
    </source>
</evidence>
<proteinExistence type="predicted"/>
<feature type="region of interest" description="Disordered" evidence="1">
    <location>
        <begin position="9"/>
        <end position="33"/>
    </location>
</feature>
<dbReference type="EMBL" id="MTKO01000028">
    <property type="protein sequence ID" value="RWX47716.1"/>
    <property type="molecule type" value="Genomic_DNA"/>
</dbReference>
<feature type="compositionally biased region" description="Basic and acidic residues" evidence="1">
    <location>
        <begin position="10"/>
        <end position="21"/>
    </location>
</feature>
<dbReference type="AlphaFoldDB" id="A0A3S3UAZ7"/>
<organism evidence="2 3">
    <name type="scientific">Candidatus Electrothrix aarhusensis</name>
    <dbReference type="NCBI Taxonomy" id="1859131"/>
    <lineage>
        <taxon>Bacteria</taxon>
        <taxon>Pseudomonadati</taxon>
        <taxon>Thermodesulfobacteriota</taxon>
        <taxon>Desulfobulbia</taxon>
        <taxon>Desulfobulbales</taxon>
        <taxon>Desulfobulbaceae</taxon>
        <taxon>Candidatus Electrothrix</taxon>
    </lineage>
</organism>
<dbReference type="Proteomes" id="UP000287853">
    <property type="component" value="Unassembled WGS sequence"/>
</dbReference>
<feature type="compositionally biased region" description="Acidic residues" evidence="1">
    <location>
        <begin position="24"/>
        <end position="33"/>
    </location>
</feature>
<gene>
    <name evidence="2" type="ORF">H206_06953</name>
</gene>
<evidence type="ECO:0000256" key="1">
    <source>
        <dbReference type="SAM" id="MobiDB-lite"/>
    </source>
</evidence>
<evidence type="ECO:0000313" key="2">
    <source>
        <dbReference type="EMBL" id="RWX47716.1"/>
    </source>
</evidence>
<name>A0A3S3UAZ7_9BACT</name>
<comment type="caution">
    <text evidence="2">The sequence shown here is derived from an EMBL/GenBank/DDBJ whole genome shotgun (WGS) entry which is preliminary data.</text>
</comment>